<dbReference type="EMBL" id="BAAALG010000018">
    <property type="protein sequence ID" value="GAA1114821.1"/>
    <property type="molecule type" value="Genomic_DNA"/>
</dbReference>
<gene>
    <name evidence="5" type="ORF">GCM10009668_41800</name>
</gene>
<accession>A0ABP4EQT2</accession>
<proteinExistence type="predicted"/>
<feature type="domain" description="Phospholipid/glycerol acyltransferase" evidence="4">
    <location>
        <begin position="38"/>
        <end position="152"/>
    </location>
</feature>
<dbReference type="Pfam" id="PF01553">
    <property type="entry name" value="Acyltransferase"/>
    <property type="match status" value="1"/>
</dbReference>
<dbReference type="PANTHER" id="PTHR10434">
    <property type="entry name" value="1-ACYL-SN-GLYCEROL-3-PHOSPHATE ACYLTRANSFERASE"/>
    <property type="match status" value="1"/>
</dbReference>
<sequence>MPDISYPVVVAAAKTWFKLGAVDVQMEGIEHLPETGGALLAVNHTSYVDYLMAGYPSVARGRYTRFMAKREVFDHPVGGPVMRSFKHISVDRSAGLESMDVAAEALRRGEIVGIFPEATISRSFLIKDLKTGAVRIAARAGAPLIPVVTWGCQRMFTKDHPKDFKRGKTVLVKVGEPMYPTGADPVAETAELRSRMEALLDACIREYPAEEQPPGSWWLPASYGGSAPTLEEAEAIDAEEKRKRAARKREKAMKKRKK</sequence>
<evidence type="ECO:0000256" key="3">
    <source>
        <dbReference type="SAM" id="MobiDB-lite"/>
    </source>
</evidence>
<evidence type="ECO:0000259" key="4">
    <source>
        <dbReference type="SMART" id="SM00563"/>
    </source>
</evidence>
<feature type="compositionally biased region" description="Basic residues" evidence="3">
    <location>
        <begin position="243"/>
        <end position="258"/>
    </location>
</feature>
<protein>
    <submittedName>
        <fullName evidence="5">Lysophospholipid acyltransferase family protein</fullName>
    </submittedName>
</protein>
<keyword evidence="2 5" id="KW-0012">Acyltransferase</keyword>
<evidence type="ECO:0000313" key="6">
    <source>
        <dbReference type="Proteomes" id="UP001501581"/>
    </source>
</evidence>
<reference evidence="6" key="1">
    <citation type="journal article" date="2019" name="Int. J. Syst. Evol. Microbiol.">
        <title>The Global Catalogue of Microorganisms (GCM) 10K type strain sequencing project: providing services to taxonomists for standard genome sequencing and annotation.</title>
        <authorList>
            <consortium name="The Broad Institute Genomics Platform"/>
            <consortium name="The Broad Institute Genome Sequencing Center for Infectious Disease"/>
            <person name="Wu L."/>
            <person name="Ma J."/>
        </authorList>
    </citation>
    <scope>NUCLEOTIDE SEQUENCE [LARGE SCALE GENOMIC DNA]</scope>
    <source>
        <strain evidence="6">JCM 13008</strain>
    </source>
</reference>
<comment type="caution">
    <text evidence="5">The sequence shown here is derived from an EMBL/GenBank/DDBJ whole genome shotgun (WGS) entry which is preliminary data.</text>
</comment>
<dbReference type="Proteomes" id="UP001501581">
    <property type="component" value="Unassembled WGS sequence"/>
</dbReference>
<organism evidence="5 6">
    <name type="scientific">Nocardioides dubius</name>
    <dbReference type="NCBI Taxonomy" id="317019"/>
    <lineage>
        <taxon>Bacteria</taxon>
        <taxon>Bacillati</taxon>
        <taxon>Actinomycetota</taxon>
        <taxon>Actinomycetes</taxon>
        <taxon>Propionibacteriales</taxon>
        <taxon>Nocardioidaceae</taxon>
        <taxon>Nocardioides</taxon>
    </lineage>
</organism>
<feature type="region of interest" description="Disordered" evidence="3">
    <location>
        <begin position="232"/>
        <end position="258"/>
    </location>
</feature>
<evidence type="ECO:0000313" key="5">
    <source>
        <dbReference type="EMBL" id="GAA1114821.1"/>
    </source>
</evidence>
<dbReference type="PANTHER" id="PTHR10434:SF55">
    <property type="entry name" value="POSSIBLE ACYLTRANSFERASE"/>
    <property type="match status" value="1"/>
</dbReference>
<keyword evidence="1" id="KW-0808">Transferase</keyword>
<dbReference type="CDD" id="cd07989">
    <property type="entry name" value="LPLAT_AGPAT-like"/>
    <property type="match status" value="1"/>
</dbReference>
<evidence type="ECO:0000256" key="2">
    <source>
        <dbReference type="ARBA" id="ARBA00023315"/>
    </source>
</evidence>
<dbReference type="SMART" id="SM00563">
    <property type="entry name" value="PlsC"/>
    <property type="match status" value="1"/>
</dbReference>
<evidence type="ECO:0000256" key="1">
    <source>
        <dbReference type="ARBA" id="ARBA00022679"/>
    </source>
</evidence>
<dbReference type="SUPFAM" id="SSF69593">
    <property type="entry name" value="Glycerol-3-phosphate (1)-acyltransferase"/>
    <property type="match status" value="1"/>
</dbReference>
<dbReference type="GO" id="GO:0016746">
    <property type="term" value="F:acyltransferase activity"/>
    <property type="evidence" value="ECO:0007669"/>
    <property type="project" value="UniProtKB-KW"/>
</dbReference>
<keyword evidence="6" id="KW-1185">Reference proteome</keyword>
<name>A0ABP4EQT2_9ACTN</name>
<dbReference type="InterPro" id="IPR002123">
    <property type="entry name" value="Plipid/glycerol_acylTrfase"/>
</dbReference>
<dbReference type="RefSeq" id="WP_343996871.1">
    <property type="nucleotide sequence ID" value="NZ_BAAALG010000018.1"/>
</dbReference>